<dbReference type="EMBL" id="MG922898">
    <property type="protein sequence ID" value="AYR16624.1"/>
    <property type="molecule type" value="mRNA"/>
</dbReference>
<accession>A0A3G3NBF4</accession>
<dbReference type="SUPFAM" id="SSF53756">
    <property type="entry name" value="UDP-Glycosyltransferase/glycogen phosphorylase"/>
    <property type="match status" value="1"/>
</dbReference>
<dbReference type="PANTHER" id="PTHR48049:SF167">
    <property type="entry name" value="GLYCOSYLTRANSFERASE"/>
    <property type="match status" value="1"/>
</dbReference>
<keyword evidence="3 4" id="KW-0808">Transferase</keyword>
<evidence type="ECO:0000256" key="1">
    <source>
        <dbReference type="ARBA" id="ARBA00009995"/>
    </source>
</evidence>
<dbReference type="Gene3D" id="3.40.50.2000">
    <property type="entry name" value="Glycogen Phosphorylase B"/>
    <property type="match status" value="2"/>
</dbReference>
<keyword evidence="2" id="KW-0328">Glycosyltransferase</keyword>
<comment type="similarity">
    <text evidence="1">Belongs to the UDP-glycosyltransferase family.</text>
</comment>
<dbReference type="InterPro" id="IPR002213">
    <property type="entry name" value="UDP_glucos_trans"/>
</dbReference>
<sequence length="460" mass="51200">MPMDSNKSIHVAMYPWFAFGHFIPYLQLSNKLAENGFKISFFVPKGAISKIQHGNLHPNLIAFVPINVPQVEGLPSGAETTSDITVRQFGPSLATAMDRTKTDIQLFLHQIKPDFVFFDFAYWIPGLAKSLGIKSIQFTIVSAPTLGRHTVHFKHYPAGDLSEEDIMRHPPGYPDSSLILHPHEVRTFGRRRTLIFGSGVLLCDRYLRGLIESDAIAFRSCRELDGPILDYIEREFGKALLLTGPLIPNFPTSDLDERWNTWLGGCKAGSVIYSAFGSETTLSNDQLHALLLGFEQTGMPFFLVLKLPAGVDSLKAALPEGFLERLEGRGIVHDGWVPQQKILEHPSVGCFVSHCGYSSLLEALPNDCQLVLMPIVEYVTPRRLSSVLKVAVEVEAVEADGFFSKESVCKAVRTAMDVNSEAGKEIRANRAKVREIFLNKKFESSYIESFCQKLGDILVQ</sequence>
<dbReference type="CDD" id="cd03784">
    <property type="entry name" value="GT1_Gtf-like"/>
    <property type="match status" value="1"/>
</dbReference>
<name>A0A3G3NBF4_9FABA</name>
<dbReference type="Pfam" id="PF00201">
    <property type="entry name" value="UDPGT"/>
    <property type="match status" value="1"/>
</dbReference>
<dbReference type="InterPro" id="IPR050481">
    <property type="entry name" value="UDP-glycosyltransf_plant"/>
</dbReference>
<protein>
    <submittedName>
        <fullName evidence="4">UDP-glucosyltransferase UGT79F2</fullName>
    </submittedName>
</protein>
<evidence type="ECO:0000256" key="3">
    <source>
        <dbReference type="ARBA" id="ARBA00022679"/>
    </source>
</evidence>
<dbReference type="PANTHER" id="PTHR48049">
    <property type="entry name" value="GLYCOSYLTRANSFERASE"/>
    <property type="match status" value="1"/>
</dbReference>
<dbReference type="AlphaFoldDB" id="A0A3G3NBF4"/>
<dbReference type="GO" id="GO:0035251">
    <property type="term" value="F:UDP-glucosyltransferase activity"/>
    <property type="evidence" value="ECO:0007669"/>
    <property type="project" value="InterPro"/>
</dbReference>
<organism evidence="4">
    <name type="scientific">Polygala tenuifolia</name>
    <dbReference type="NCBI Taxonomy" id="355332"/>
    <lineage>
        <taxon>Eukaryota</taxon>
        <taxon>Viridiplantae</taxon>
        <taxon>Streptophyta</taxon>
        <taxon>Embryophyta</taxon>
        <taxon>Tracheophyta</taxon>
        <taxon>Spermatophyta</taxon>
        <taxon>Magnoliopsida</taxon>
        <taxon>eudicotyledons</taxon>
        <taxon>Gunneridae</taxon>
        <taxon>Pentapetalae</taxon>
        <taxon>rosids</taxon>
        <taxon>fabids</taxon>
        <taxon>Fabales</taxon>
        <taxon>Polygalaceae</taxon>
        <taxon>Polygala</taxon>
    </lineage>
</organism>
<evidence type="ECO:0000313" key="4">
    <source>
        <dbReference type="EMBL" id="AYR16624.1"/>
    </source>
</evidence>
<dbReference type="FunFam" id="3.40.50.2000:FF:000037">
    <property type="entry name" value="Glycosyltransferase"/>
    <property type="match status" value="1"/>
</dbReference>
<proteinExistence type="evidence at transcript level"/>
<evidence type="ECO:0000256" key="2">
    <source>
        <dbReference type="ARBA" id="ARBA00022676"/>
    </source>
</evidence>
<reference evidence="4" key="1">
    <citation type="submission" date="2018-02" db="EMBL/GenBank/DDBJ databases">
        <title>Transcriptomic analysis to select cyctochrome P450 and glucosyltransferase involving in onjisaponin biosynthesis in Polygala tenuifolia.</title>
        <authorList>
            <person name="Kim O.T."/>
            <person name="Jin M.L."/>
        </authorList>
    </citation>
    <scope>NUCLEOTIDE SEQUENCE</scope>
</reference>